<name>A0A285IGJ1_9RHOB</name>
<gene>
    <name evidence="3" type="ORF">CVM39_11365</name>
    <name evidence="4" type="ORF">SAMN06297129_1095</name>
</gene>
<keyword evidence="2" id="KW-0732">Signal</keyword>
<protein>
    <recommendedName>
        <fullName evidence="7">Transmembrane protein (Alph_Pro_TM)</fullName>
    </recommendedName>
</protein>
<dbReference type="OrthoDB" id="9815212at2"/>
<organism evidence="4 5">
    <name type="scientific">Pseudooceanicola antarcticus</name>
    <dbReference type="NCBI Taxonomy" id="1247613"/>
    <lineage>
        <taxon>Bacteria</taxon>
        <taxon>Pseudomonadati</taxon>
        <taxon>Pseudomonadota</taxon>
        <taxon>Alphaproteobacteria</taxon>
        <taxon>Rhodobacterales</taxon>
        <taxon>Paracoccaceae</taxon>
        <taxon>Pseudooceanicola</taxon>
    </lineage>
</organism>
<proteinExistence type="predicted"/>
<feature type="transmembrane region" description="Helical" evidence="1">
    <location>
        <begin position="243"/>
        <end position="261"/>
    </location>
</feature>
<dbReference type="RefSeq" id="WP_097144873.1">
    <property type="nucleotide sequence ID" value="NZ_OBEA01000002.1"/>
</dbReference>
<reference evidence="3 6" key="2">
    <citation type="journal article" date="2018" name="Int. J. Syst. Evol. Microbiol.">
        <title>Pseudooceanicola lipolyticus sp. nov., a marine alphaproteobacterium, reclassification of Oceanicola flagellatus as Pseudooceanicola flagellatus comb. nov. and emended description of the genus Pseudooceanicola.</title>
        <authorList>
            <person name="Huang M.-M."/>
            <person name="Guo L.-L."/>
            <person name="Wu Y.-H."/>
            <person name="Lai Q.-L."/>
            <person name="Shao Z.-Z."/>
            <person name="Wang C.-S."/>
            <person name="Wu M."/>
            <person name="Xu X.-W."/>
        </authorList>
    </citation>
    <scope>NUCLEOTIDE SEQUENCE [LARGE SCALE GENOMIC DNA]</scope>
    <source>
        <strain evidence="3 6">Ar-45</strain>
    </source>
</reference>
<feature type="chain" id="PRO_5012673492" description="Transmembrane protein (Alph_Pro_TM)" evidence="2">
    <location>
        <begin position="22"/>
        <end position="271"/>
    </location>
</feature>
<dbReference type="Proteomes" id="UP000231655">
    <property type="component" value="Unassembled WGS sequence"/>
</dbReference>
<accession>A0A285IGJ1</accession>
<dbReference type="AlphaFoldDB" id="A0A285IGJ1"/>
<evidence type="ECO:0000256" key="2">
    <source>
        <dbReference type="SAM" id="SignalP"/>
    </source>
</evidence>
<evidence type="ECO:0000313" key="6">
    <source>
        <dbReference type="Proteomes" id="UP000231702"/>
    </source>
</evidence>
<dbReference type="InterPro" id="IPR019088">
    <property type="entry name" value="CHP02186-rel_TM"/>
</dbReference>
<evidence type="ECO:0000313" key="5">
    <source>
        <dbReference type="Proteomes" id="UP000231655"/>
    </source>
</evidence>
<reference evidence="4 5" key="1">
    <citation type="submission" date="2017-09" db="EMBL/GenBank/DDBJ databases">
        <authorList>
            <person name="Ehlers B."/>
            <person name="Leendertz F.H."/>
        </authorList>
    </citation>
    <scope>NUCLEOTIDE SEQUENCE [LARGE SCALE GENOMIC DNA]</scope>
    <source>
        <strain evidence="4 5">CGMCC 1.12662</strain>
    </source>
</reference>
<dbReference type="Pfam" id="PF09608">
    <property type="entry name" value="Alph_Pro_TM"/>
    <property type="match status" value="1"/>
</dbReference>
<keyword evidence="1" id="KW-0472">Membrane</keyword>
<evidence type="ECO:0008006" key="7">
    <source>
        <dbReference type="Google" id="ProtNLM"/>
    </source>
</evidence>
<dbReference type="Proteomes" id="UP000231702">
    <property type="component" value="Unassembled WGS sequence"/>
</dbReference>
<evidence type="ECO:0000313" key="3">
    <source>
        <dbReference type="EMBL" id="PJE29038.1"/>
    </source>
</evidence>
<dbReference type="EMBL" id="OBEA01000002">
    <property type="protein sequence ID" value="SNY47079.1"/>
    <property type="molecule type" value="Genomic_DNA"/>
</dbReference>
<keyword evidence="6" id="KW-1185">Reference proteome</keyword>
<dbReference type="EMBL" id="PGTD01000016">
    <property type="protein sequence ID" value="PJE29038.1"/>
    <property type="molecule type" value="Genomic_DNA"/>
</dbReference>
<feature type="signal peptide" evidence="2">
    <location>
        <begin position="1"/>
        <end position="21"/>
    </location>
</feature>
<keyword evidence="1" id="KW-1133">Transmembrane helix</keyword>
<evidence type="ECO:0000313" key="4">
    <source>
        <dbReference type="EMBL" id="SNY47079.1"/>
    </source>
</evidence>
<sequence length="271" mass="29722">MRLLRLVSLLTLLGLPLQSPAQEAPATDVPPQEELVQEELVLGLSQNRVAITANFDGSEILIFGAVKRAGPQLSPGADVVITVEGPTESVAVLRKERRAGIWVNTDQVTIHQAPSFYAVATSAPLEQVLTATEDLRQRISIPRAVRSISSRDEVTDEDSFVEALLRIRQGAGLYQMREGTVRFDEQTLFRTEVPLPSSLPVGLYTVKVYLLRNGALASKHETAIRVGKVGLEQWLFALSRENAVIYALMAIVVAVLSGWAASEGFRLLRRQ</sequence>
<keyword evidence="1" id="KW-0812">Transmembrane</keyword>
<evidence type="ECO:0000256" key="1">
    <source>
        <dbReference type="SAM" id="Phobius"/>
    </source>
</evidence>